<evidence type="ECO:0000259" key="15">
    <source>
        <dbReference type="PROSITE" id="PS50259"/>
    </source>
</evidence>
<name>A0A507F2R9_9FUNG</name>
<evidence type="ECO:0000256" key="4">
    <source>
        <dbReference type="ARBA" id="ARBA00016011"/>
    </source>
</evidence>
<dbReference type="GO" id="GO:0016020">
    <property type="term" value="C:membrane"/>
    <property type="evidence" value="ECO:0007669"/>
    <property type="project" value="UniProtKB-SubCell"/>
</dbReference>
<evidence type="ECO:0000313" key="16">
    <source>
        <dbReference type="EMBL" id="TPX69897.1"/>
    </source>
</evidence>
<dbReference type="InterPro" id="IPR000337">
    <property type="entry name" value="GPCR_3"/>
</dbReference>
<comment type="similarity">
    <text evidence="3">Belongs to the DNA polymerase epsilon subunit B family.</text>
</comment>
<feature type="transmembrane region" description="Helical" evidence="14">
    <location>
        <begin position="1114"/>
        <end position="1133"/>
    </location>
</feature>
<feature type="transmembrane region" description="Helical" evidence="14">
    <location>
        <begin position="1069"/>
        <end position="1093"/>
    </location>
</feature>
<dbReference type="OrthoDB" id="10254730at2759"/>
<dbReference type="GO" id="GO:0006261">
    <property type="term" value="P:DNA-templated DNA replication"/>
    <property type="evidence" value="ECO:0007669"/>
    <property type="project" value="InterPro"/>
</dbReference>
<dbReference type="InterPro" id="IPR028082">
    <property type="entry name" value="Peripla_BP_I"/>
</dbReference>
<reference evidence="16 17" key="1">
    <citation type="journal article" date="2019" name="Sci. Rep.">
        <title>Comparative genomics of chytrid fungi reveal insights into the obligate biotrophic and pathogenic lifestyle of Synchytrium endobioticum.</title>
        <authorList>
            <person name="van de Vossenberg B.T.L.H."/>
            <person name="Warris S."/>
            <person name="Nguyen H.D.T."/>
            <person name="van Gent-Pelzer M.P.E."/>
            <person name="Joly D.L."/>
            <person name="van de Geest H.C."/>
            <person name="Bonants P.J.M."/>
            <person name="Smith D.S."/>
            <person name="Levesque C.A."/>
            <person name="van der Lee T.A.J."/>
        </authorList>
    </citation>
    <scope>NUCLEOTIDE SEQUENCE [LARGE SCALE GENOMIC DNA]</scope>
    <source>
        <strain evidence="16 17">CBS 675.73</strain>
    </source>
</reference>
<keyword evidence="8" id="KW-0238">DNA-binding</keyword>
<dbReference type="Pfam" id="PF01094">
    <property type="entry name" value="ANF_receptor"/>
    <property type="match status" value="2"/>
</dbReference>
<evidence type="ECO:0000256" key="6">
    <source>
        <dbReference type="ARBA" id="ARBA00022705"/>
    </source>
</evidence>
<evidence type="ECO:0000256" key="1">
    <source>
        <dbReference type="ARBA" id="ARBA00004123"/>
    </source>
</evidence>
<dbReference type="InterPro" id="IPR007185">
    <property type="entry name" value="DNA_pol_a/d/e_bsu"/>
</dbReference>
<keyword evidence="5 14" id="KW-0812">Transmembrane</keyword>
<evidence type="ECO:0000256" key="9">
    <source>
        <dbReference type="ARBA" id="ARBA00023136"/>
    </source>
</evidence>
<dbReference type="PANTHER" id="PTHR12708:SF0">
    <property type="entry name" value="DNA POLYMERASE EPSILON SUBUNIT 2"/>
    <property type="match status" value="1"/>
</dbReference>
<evidence type="ECO:0000256" key="5">
    <source>
        <dbReference type="ARBA" id="ARBA00022692"/>
    </source>
</evidence>
<dbReference type="InterPro" id="IPR016266">
    <property type="entry name" value="POLE2"/>
</dbReference>
<comment type="caution">
    <text evidence="16">The sequence shown here is derived from an EMBL/GenBank/DDBJ whole genome shotgun (WGS) entry which is preliminary data.</text>
</comment>
<organism evidence="16 17">
    <name type="scientific">Chytriomyces confervae</name>
    <dbReference type="NCBI Taxonomy" id="246404"/>
    <lineage>
        <taxon>Eukaryota</taxon>
        <taxon>Fungi</taxon>
        <taxon>Fungi incertae sedis</taxon>
        <taxon>Chytridiomycota</taxon>
        <taxon>Chytridiomycota incertae sedis</taxon>
        <taxon>Chytridiomycetes</taxon>
        <taxon>Chytridiales</taxon>
        <taxon>Chytriomycetaceae</taxon>
        <taxon>Chytriomyces</taxon>
    </lineage>
</organism>
<dbReference type="GO" id="GO:0003677">
    <property type="term" value="F:DNA binding"/>
    <property type="evidence" value="ECO:0007669"/>
    <property type="project" value="UniProtKB-KW"/>
</dbReference>
<keyword evidence="17" id="KW-1185">Reference proteome</keyword>
<evidence type="ECO:0000256" key="12">
    <source>
        <dbReference type="ARBA" id="ARBA00023242"/>
    </source>
</evidence>
<sequence>MSTLQFKKSLQILSKKHGLSLRADAAKYLKQLIEESDLGADGDAELASALSAIAVAYQQANSGACIVTLDELTHVVESLRDSFSRREDVNENSAANILKRTREMAAMLVVIDLFKVHKFDYSTVERAFIRSNEPLQLHASASIQANILRGRFDIIKQRILRNEHFRPPSFAAASNVDYYEITPIKNLSGCKPGSYLLLGMLTQMEEGKHHLEDVGSFIELEFNHGAVARTVGLFTHNCFVLIEGEYTDRKTFAVNMMGMPPNETRQQTLSTFGYNPNIFGVPRETNSVVALEKMEKEAAHISIVFMSDVWLDDPKVMAKLRLLFEGYSERAFIPLAFVLIGNFASKPYIYNGADYQEYKDLFKSLADLIHEFPAIYKTSRFIFVPGPGDPWAGNMIPRPPIPDVFLQRIRAKIPGAVVTSNPARIKYCSQEIVVFREDLMSKMRRNCIIPPDEEQEPELKEHLARTIIQQSHLSPMPLEVQPRLASFDHTLRLYPLPHLIVLADKYDSYQTEYEGTLCMNPGSFGNQGCFMTYSPSDGELESFWNRIHFGNNTYVSENLRCKSEMSAKASTANITIGLISWYCLIPNLEMDGSYITTPNISAGLFSYADIQIGGFDAWTYFVDVGIQAAVESINRDESLLPGIHINIKRFSDCGSWKPGLLDAWPISTGGFASTVMAHDIVDKHQDVIGVVGMETSSTTRGSASVLSIGQIPYCSGAAASPRLSNKIKFPYFWRTISHAGYLDILHTLQHHSISIQEQFSLSKTATAGIHDHLALALNKISARYIIILGDIDFTAEFINAMGERGLIDKFHVYIGDNVPWPSQNAKLLYGEKYFSYLKGFIQFSGFISERTKNYYRSMAEVSEKLGYNITELDIDYNNIFQFYDCVKTMAHGMNSLLQDGASPAMLAARQLNYEMDYKQFRNTGYSGNLGDPLTFDEKGDIRIYSGDEYKNVIFAELDAGGLEFTMYNESVPIFFDGGTIPPREGPPMLPHYVYAYGSLEGICLIVLIILGVATASFSAVVLCLFRTHRTIRSSPVPEMLTLSAGCIVIVVALLGYVGPSTAKSCSLRVLFIFFGFTLFATPLIAKTAKIWALAAADRRLKETEARRIAFVSRAANCFVAAIAMTIGLCWIAQVQMSVRSFDTPELGYARCVESSASASSYALYAFAVILLLGLCASSILSGTIKAAEYNESTMLGLVVYIFSFGAYLVKIISGSSNERTDFFMAVIIWTIIMTVFSMVVLTRLYALFSERQSTARFLMHASHAVKVMTTAEASSRKGATKPISVTPVVRDYNFKELCSQLESRLVTFRTRTPSKLCPSSWWGWSAWAQGRLSVHEIDKGRRKWIEFESVDSSHSVGVSETGWSVTRHASFVYFARTSRHFMQQNCAEIEFGTDEDAEVLLLEVVAFLGLTLPDPKNRDNK</sequence>
<accession>A0A507F2R9</accession>
<feature type="transmembrane region" description="Helical" evidence="14">
    <location>
        <begin position="1039"/>
        <end position="1057"/>
    </location>
</feature>
<dbReference type="PRINTS" id="PR00248">
    <property type="entry name" value="GPCRMGR"/>
</dbReference>
<keyword evidence="9 14" id="KW-0472">Membrane</keyword>
<dbReference type="InterPro" id="IPR017978">
    <property type="entry name" value="GPCR_3_C"/>
</dbReference>
<evidence type="ECO:0000256" key="13">
    <source>
        <dbReference type="ARBA" id="ARBA00032930"/>
    </source>
</evidence>
<keyword evidence="6" id="KW-0235">DNA replication</keyword>
<feature type="transmembrane region" description="Helical" evidence="14">
    <location>
        <begin position="1004"/>
        <end position="1027"/>
    </location>
</feature>
<evidence type="ECO:0000313" key="17">
    <source>
        <dbReference type="Proteomes" id="UP000320333"/>
    </source>
</evidence>
<feature type="transmembrane region" description="Helical" evidence="14">
    <location>
        <begin position="1222"/>
        <end position="1246"/>
    </location>
</feature>
<keyword evidence="11" id="KW-0325">Glycoprotein</keyword>
<comment type="subcellular location">
    <subcellularLocation>
        <location evidence="2">Membrane</location>
        <topology evidence="2">Multi-pass membrane protein</topology>
    </subcellularLocation>
    <subcellularLocation>
        <location evidence="1">Nucleus</location>
    </subcellularLocation>
</comment>
<dbReference type="SUPFAM" id="SSF53822">
    <property type="entry name" value="Periplasmic binding protein-like I"/>
    <property type="match status" value="1"/>
</dbReference>
<evidence type="ECO:0000256" key="7">
    <source>
        <dbReference type="ARBA" id="ARBA00022989"/>
    </source>
</evidence>
<dbReference type="PROSITE" id="PS50259">
    <property type="entry name" value="G_PROTEIN_RECEP_F3_4"/>
    <property type="match status" value="1"/>
</dbReference>
<dbReference type="EMBL" id="QEAP01000301">
    <property type="protein sequence ID" value="TPX69897.1"/>
    <property type="molecule type" value="Genomic_DNA"/>
</dbReference>
<feature type="transmembrane region" description="Helical" evidence="14">
    <location>
        <begin position="1161"/>
        <end position="1182"/>
    </location>
</feature>
<dbReference type="InterPro" id="IPR001828">
    <property type="entry name" value="ANF_lig-bd_rcpt"/>
</dbReference>
<feature type="transmembrane region" description="Helical" evidence="14">
    <location>
        <begin position="1194"/>
        <end position="1216"/>
    </location>
</feature>
<evidence type="ECO:0000256" key="14">
    <source>
        <dbReference type="SAM" id="Phobius"/>
    </source>
</evidence>
<keyword evidence="12" id="KW-0539">Nucleus</keyword>
<evidence type="ECO:0000256" key="3">
    <source>
        <dbReference type="ARBA" id="ARBA00009560"/>
    </source>
</evidence>
<keyword evidence="10" id="KW-0675">Receptor</keyword>
<proteinExistence type="inferred from homology"/>
<evidence type="ECO:0000256" key="8">
    <source>
        <dbReference type="ARBA" id="ARBA00023125"/>
    </source>
</evidence>
<evidence type="ECO:0000256" key="2">
    <source>
        <dbReference type="ARBA" id="ARBA00004141"/>
    </source>
</evidence>
<protein>
    <recommendedName>
        <fullName evidence="4">DNA polymerase epsilon subunit B</fullName>
    </recommendedName>
    <alternativeName>
        <fullName evidence="13">DNA polymerase II subunit 2</fullName>
    </alternativeName>
</protein>
<dbReference type="Gene3D" id="3.40.50.2300">
    <property type="match status" value="1"/>
</dbReference>
<dbReference type="GO" id="GO:0008622">
    <property type="term" value="C:epsilon DNA polymerase complex"/>
    <property type="evidence" value="ECO:0007669"/>
    <property type="project" value="InterPro"/>
</dbReference>
<keyword evidence="7 14" id="KW-1133">Transmembrane helix</keyword>
<dbReference type="Proteomes" id="UP000320333">
    <property type="component" value="Unassembled WGS sequence"/>
</dbReference>
<dbReference type="GO" id="GO:0004930">
    <property type="term" value="F:G protein-coupled receptor activity"/>
    <property type="evidence" value="ECO:0007669"/>
    <property type="project" value="InterPro"/>
</dbReference>
<dbReference type="GO" id="GO:0042276">
    <property type="term" value="P:error-prone translesion synthesis"/>
    <property type="evidence" value="ECO:0007669"/>
    <property type="project" value="TreeGrafter"/>
</dbReference>
<gene>
    <name evidence="16" type="ORF">CcCBS67573_g06713</name>
</gene>
<dbReference type="Pfam" id="PF00003">
    <property type="entry name" value="7tm_3"/>
    <property type="match status" value="1"/>
</dbReference>
<dbReference type="STRING" id="246404.A0A507F2R9"/>
<feature type="domain" description="G-protein coupled receptors family 3 profile" evidence="15">
    <location>
        <begin position="1000"/>
        <end position="1236"/>
    </location>
</feature>
<evidence type="ECO:0000256" key="10">
    <source>
        <dbReference type="ARBA" id="ARBA00023170"/>
    </source>
</evidence>
<dbReference type="Pfam" id="PF04042">
    <property type="entry name" value="DNA_pol_E_B"/>
    <property type="match status" value="1"/>
</dbReference>
<evidence type="ECO:0000256" key="11">
    <source>
        <dbReference type="ARBA" id="ARBA00023180"/>
    </source>
</evidence>
<dbReference type="PANTHER" id="PTHR12708">
    <property type="entry name" value="DNA POLYMERASE EPSILON SUBUNIT B"/>
    <property type="match status" value="1"/>
</dbReference>